<dbReference type="GO" id="GO:0016787">
    <property type="term" value="F:hydrolase activity"/>
    <property type="evidence" value="ECO:0007669"/>
    <property type="project" value="UniProtKB-KW"/>
</dbReference>
<dbReference type="InParanoid" id="A0A0Q1B2W4"/>
<name>A0A0Q1B2W4_9ARCH</name>
<dbReference type="SMART" id="SM00382">
    <property type="entry name" value="AAA"/>
    <property type="match status" value="1"/>
</dbReference>
<keyword evidence="7" id="KW-1185">Reference proteome</keyword>
<dbReference type="InterPro" id="IPR003593">
    <property type="entry name" value="AAA+_ATPase"/>
</dbReference>
<dbReference type="Pfam" id="PF03308">
    <property type="entry name" value="MeaB"/>
    <property type="match status" value="1"/>
</dbReference>
<evidence type="ECO:0000256" key="1">
    <source>
        <dbReference type="ARBA" id="ARBA00022741"/>
    </source>
</evidence>
<keyword evidence="3" id="KW-0342">GTP-binding</keyword>
<protein>
    <submittedName>
        <fullName evidence="6">GTPase</fullName>
    </submittedName>
</protein>
<dbReference type="GO" id="GO:0005525">
    <property type="term" value="F:GTP binding"/>
    <property type="evidence" value="ECO:0007669"/>
    <property type="project" value="UniProtKB-KW"/>
</dbReference>
<dbReference type="InterPro" id="IPR027417">
    <property type="entry name" value="P-loop_NTPase"/>
</dbReference>
<accession>A0A0Q1B2W4</accession>
<evidence type="ECO:0000256" key="3">
    <source>
        <dbReference type="ARBA" id="ARBA00023134"/>
    </source>
</evidence>
<proteinExistence type="predicted"/>
<dbReference type="Proteomes" id="UP000050301">
    <property type="component" value="Unassembled WGS sequence"/>
</dbReference>
<dbReference type="PANTHER" id="PTHR43087">
    <property type="entry name" value="LYSINE/ARGININE/ORNITHINE TRANSPORT SYSTEM KINASE"/>
    <property type="match status" value="1"/>
</dbReference>
<dbReference type="AlphaFoldDB" id="A0A0Q1B2W4"/>
<keyword evidence="4" id="KW-0143">Chaperone</keyword>
<sequence length="302" mass="33751">MNINDIVNGILAGDKRMIARSISLIENDENAREAIIGRIYSHGSAKIIGITGPPGVGKSTIIGNLAPMLAKTGKVSILAVDPASPFSGGSILGNRIRMQEALSRYNIYMRSTSNRLYEGGLSEYSWDIIKVMEASGSDYIIVETVGSGQSDLDIMNIADITCVILAPGLGDEIQAVKSGLMEIGNIFIVNKMDREDSYMAIKDIRETLNMSNKADIPVIGLNSLTLENYDRFVKYINDWKYQNKYRRNERKIKQIIMEKIYRIYSEYINNIDSADIENENPYYAAEKIMKNVAGQKFGYLEK</sequence>
<dbReference type="Gene3D" id="3.40.50.300">
    <property type="entry name" value="P-loop containing nucleotide triphosphate hydrolases"/>
    <property type="match status" value="1"/>
</dbReference>
<evidence type="ECO:0000313" key="6">
    <source>
        <dbReference type="EMBL" id="KQB34088.1"/>
    </source>
</evidence>
<comment type="caution">
    <text evidence="6">The sequence shown here is derived from an EMBL/GenBank/DDBJ whole genome shotgun (WGS) entry which is preliminary data.</text>
</comment>
<dbReference type="EMBL" id="LKBH01000272">
    <property type="protein sequence ID" value="KQB34088.1"/>
    <property type="molecule type" value="Genomic_DNA"/>
</dbReference>
<evidence type="ECO:0000256" key="4">
    <source>
        <dbReference type="ARBA" id="ARBA00023186"/>
    </source>
</evidence>
<evidence type="ECO:0000313" key="7">
    <source>
        <dbReference type="Proteomes" id="UP000050301"/>
    </source>
</evidence>
<dbReference type="FunCoup" id="A0A0Q1B2W4">
    <property type="interactions" value="26"/>
</dbReference>
<dbReference type="SUPFAM" id="SSF52540">
    <property type="entry name" value="P-loop containing nucleoside triphosphate hydrolases"/>
    <property type="match status" value="1"/>
</dbReference>
<gene>
    <name evidence="6" type="ORF">AOG55_01465</name>
</gene>
<evidence type="ECO:0000256" key="2">
    <source>
        <dbReference type="ARBA" id="ARBA00022801"/>
    </source>
</evidence>
<keyword evidence="1" id="KW-0547">Nucleotide-binding</keyword>
<dbReference type="InterPro" id="IPR052040">
    <property type="entry name" value="GTPase/Isobutyryl-CoA_mutase"/>
</dbReference>
<reference evidence="6 7" key="1">
    <citation type="submission" date="2015-09" db="EMBL/GenBank/DDBJ databases">
        <title>Heavy metals and arsenic resistance mechanisms in polyextremophilic archaea of the family Ferroplasmaceae.</title>
        <authorList>
            <person name="Bulaev A.G."/>
            <person name="Kanygina A.V."/>
        </authorList>
    </citation>
    <scope>NUCLEOTIDE SEQUENCE [LARGE SCALE GENOMIC DNA]</scope>
    <source>
        <strain evidence="6 7">BH2</strain>
    </source>
</reference>
<dbReference type="PANTHER" id="PTHR43087:SF1">
    <property type="entry name" value="LAO_AO TRANSPORT SYSTEM ATPASE"/>
    <property type="match status" value="1"/>
</dbReference>
<keyword evidence="2" id="KW-0378">Hydrolase</keyword>
<feature type="domain" description="AAA+ ATPase" evidence="5">
    <location>
        <begin position="44"/>
        <end position="187"/>
    </location>
</feature>
<evidence type="ECO:0000259" key="5">
    <source>
        <dbReference type="SMART" id="SM00382"/>
    </source>
</evidence>
<dbReference type="RefSeq" id="WP_055041107.1">
    <property type="nucleotide sequence ID" value="NZ_LKBH01000272.1"/>
</dbReference>
<organism evidence="6 7">
    <name type="scientific">Acidiplasma cupricumulans</name>
    <dbReference type="NCBI Taxonomy" id="312540"/>
    <lineage>
        <taxon>Archaea</taxon>
        <taxon>Methanobacteriati</taxon>
        <taxon>Thermoplasmatota</taxon>
        <taxon>Thermoplasmata</taxon>
        <taxon>Thermoplasmatales</taxon>
        <taxon>Ferroplasmaceae</taxon>
        <taxon>Acidiplasma</taxon>
    </lineage>
</organism>